<geneLocation type="plasmid" evidence="2">
    <name>unnamed1</name>
</geneLocation>
<reference evidence="2" key="1">
    <citation type="submission" date="2024-07" db="EMBL/GenBank/DDBJ databases">
        <authorList>
            <person name="Yu S.T."/>
        </authorList>
    </citation>
    <scope>NUCLEOTIDE SEQUENCE</scope>
    <source>
        <strain evidence="2">R39</strain>
        <plasmid evidence="2">unnamed1</plasmid>
    </source>
</reference>
<dbReference type="AlphaFoldDB" id="A0AB39R758"/>
<organism evidence="2">
    <name type="scientific">Streptomyces sp. R39</name>
    <dbReference type="NCBI Taxonomy" id="3238631"/>
    <lineage>
        <taxon>Bacteria</taxon>
        <taxon>Bacillati</taxon>
        <taxon>Actinomycetota</taxon>
        <taxon>Actinomycetes</taxon>
        <taxon>Kitasatosporales</taxon>
        <taxon>Streptomycetaceae</taxon>
        <taxon>Streptomyces</taxon>
    </lineage>
</organism>
<feature type="signal peptide" evidence="1">
    <location>
        <begin position="1"/>
        <end position="24"/>
    </location>
</feature>
<evidence type="ECO:0000313" key="2">
    <source>
        <dbReference type="EMBL" id="XDQ50181.1"/>
    </source>
</evidence>
<keyword evidence="1" id="KW-0732">Signal</keyword>
<protein>
    <recommendedName>
        <fullName evidence="3">Lactococcin 972 family bacteriocin</fullName>
    </recommendedName>
</protein>
<dbReference type="RefSeq" id="WP_369228700.1">
    <property type="nucleotide sequence ID" value="NZ_CP163442.1"/>
</dbReference>
<name>A0AB39R758_9ACTN</name>
<proteinExistence type="predicted"/>
<gene>
    <name evidence="2" type="ORF">AB5J52_49810</name>
</gene>
<sequence length="103" mass="10618">MKIKTLVAAAVVGVAALMPSASQAATAATGGFYWSPDGGAQSASLNDPRSGHCYTLRGTHPPFYAMNATDRTARYYSSAGCSGYRGSVAPGMSGNVTRYVKFG</sequence>
<dbReference type="EMBL" id="CP163442">
    <property type="protein sequence ID" value="XDQ50181.1"/>
    <property type="molecule type" value="Genomic_DNA"/>
</dbReference>
<feature type="chain" id="PRO_5044228902" description="Lactococcin 972 family bacteriocin" evidence="1">
    <location>
        <begin position="25"/>
        <end position="103"/>
    </location>
</feature>
<accession>A0AB39R758</accession>
<keyword evidence="2" id="KW-0614">Plasmid</keyword>
<evidence type="ECO:0000256" key="1">
    <source>
        <dbReference type="SAM" id="SignalP"/>
    </source>
</evidence>
<evidence type="ECO:0008006" key="3">
    <source>
        <dbReference type="Google" id="ProtNLM"/>
    </source>
</evidence>